<dbReference type="InterPro" id="IPR052357">
    <property type="entry name" value="Orn_Lys_Arg_decarboxylase-I"/>
</dbReference>
<comment type="similarity">
    <text evidence="2">Belongs to the Orn/Lys/Arg decarboxylase class-I family.</text>
</comment>
<protein>
    <submittedName>
        <fullName evidence="8">Arginine decarboxylase</fullName>
        <ecNumber evidence="8">4.1.1.19</ecNumber>
    </submittedName>
</protein>
<dbReference type="Gene3D" id="3.40.640.10">
    <property type="entry name" value="Type I PLP-dependent aspartate aminotransferase-like (Major domain)"/>
    <property type="match status" value="1"/>
</dbReference>
<dbReference type="PANTHER" id="PTHR43277:SF4">
    <property type="entry name" value="ARGININE DECARBOXYLASE"/>
    <property type="match status" value="1"/>
</dbReference>
<dbReference type="InterPro" id="IPR000310">
    <property type="entry name" value="Orn/Lys/Arg_deCO2ase_major_dom"/>
</dbReference>
<keyword evidence="3" id="KW-0210">Decarboxylase</keyword>
<dbReference type="AlphaFoldDB" id="A0A4Y7R7Y1"/>
<reference evidence="8 9" key="1">
    <citation type="journal article" date="2018" name="Environ. Microbiol.">
        <title>Novel energy conservation strategies and behaviour of Pelotomaculum schinkii driving syntrophic propionate catabolism.</title>
        <authorList>
            <person name="Hidalgo-Ahumada C.A.P."/>
            <person name="Nobu M.K."/>
            <person name="Narihiro T."/>
            <person name="Tamaki H."/>
            <person name="Liu W.T."/>
            <person name="Kamagata Y."/>
            <person name="Stams A.J.M."/>
            <person name="Imachi H."/>
            <person name="Sousa D.Z."/>
        </authorList>
    </citation>
    <scope>NUCLEOTIDE SEQUENCE [LARGE SCALE GENOMIC DNA]</scope>
    <source>
        <strain evidence="8 9">HH</strain>
    </source>
</reference>
<organism evidence="8 9">
    <name type="scientific">Pelotomaculum schinkii</name>
    <dbReference type="NCBI Taxonomy" id="78350"/>
    <lineage>
        <taxon>Bacteria</taxon>
        <taxon>Bacillati</taxon>
        <taxon>Bacillota</taxon>
        <taxon>Clostridia</taxon>
        <taxon>Eubacteriales</taxon>
        <taxon>Desulfotomaculaceae</taxon>
        <taxon>Pelotomaculum</taxon>
    </lineage>
</organism>
<dbReference type="GO" id="GO:0008792">
    <property type="term" value="F:arginine decarboxylase activity"/>
    <property type="evidence" value="ECO:0007669"/>
    <property type="project" value="UniProtKB-EC"/>
</dbReference>
<dbReference type="InterPro" id="IPR015424">
    <property type="entry name" value="PyrdxlP-dep_Trfase"/>
</dbReference>
<dbReference type="Pfam" id="PF01276">
    <property type="entry name" value="OKR_DC_1"/>
    <property type="match status" value="1"/>
</dbReference>
<dbReference type="Proteomes" id="UP000298324">
    <property type="component" value="Unassembled WGS sequence"/>
</dbReference>
<evidence type="ECO:0000256" key="5">
    <source>
        <dbReference type="ARBA" id="ARBA00023239"/>
    </source>
</evidence>
<dbReference type="RefSeq" id="WP_134219306.1">
    <property type="nucleotide sequence ID" value="NZ_QFGA01000003.1"/>
</dbReference>
<evidence type="ECO:0000313" key="8">
    <source>
        <dbReference type="EMBL" id="TEB05074.1"/>
    </source>
</evidence>
<evidence type="ECO:0000259" key="6">
    <source>
        <dbReference type="Pfam" id="PF01276"/>
    </source>
</evidence>
<dbReference type="SUPFAM" id="SSF55904">
    <property type="entry name" value="Ornithine decarboxylase C-terminal domain"/>
    <property type="match status" value="1"/>
</dbReference>
<proteinExistence type="inferred from homology"/>
<evidence type="ECO:0000313" key="9">
    <source>
        <dbReference type="Proteomes" id="UP000298324"/>
    </source>
</evidence>
<feature type="domain" description="Orn/Lys/Arg decarboxylases family 1 pyridoxal-P attachment site" evidence="6">
    <location>
        <begin position="8"/>
        <end position="372"/>
    </location>
</feature>
<dbReference type="CDD" id="cd00615">
    <property type="entry name" value="Orn_deC_like"/>
    <property type="match status" value="1"/>
</dbReference>
<dbReference type="Gene3D" id="3.90.100.10">
    <property type="entry name" value="Orn/Lys/Arg decarboxylase, C-terminal domain"/>
    <property type="match status" value="1"/>
</dbReference>
<evidence type="ECO:0000256" key="2">
    <source>
        <dbReference type="ARBA" id="ARBA00010671"/>
    </source>
</evidence>
<evidence type="ECO:0000259" key="7">
    <source>
        <dbReference type="Pfam" id="PF03711"/>
    </source>
</evidence>
<accession>A0A4Y7R7Y1</accession>
<dbReference type="PANTHER" id="PTHR43277">
    <property type="entry name" value="ARGININE DECARBOXYLASE"/>
    <property type="match status" value="1"/>
</dbReference>
<comment type="caution">
    <text evidence="8">The sequence shown here is derived from an EMBL/GenBank/DDBJ whole genome shotgun (WGS) entry which is preliminary data.</text>
</comment>
<evidence type="ECO:0000256" key="4">
    <source>
        <dbReference type="ARBA" id="ARBA00022898"/>
    </source>
</evidence>
<dbReference type="InterPro" id="IPR015421">
    <property type="entry name" value="PyrdxlP-dep_Trfase_major"/>
</dbReference>
<dbReference type="EC" id="4.1.1.19" evidence="8"/>
<keyword evidence="5 8" id="KW-0456">Lyase</keyword>
<dbReference type="Pfam" id="PF03711">
    <property type="entry name" value="OKR_DC_1_C"/>
    <property type="match status" value="1"/>
</dbReference>
<dbReference type="EMBL" id="QFGA01000003">
    <property type="protein sequence ID" value="TEB05074.1"/>
    <property type="molecule type" value="Genomic_DNA"/>
</dbReference>
<evidence type="ECO:0000256" key="1">
    <source>
        <dbReference type="ARBA" id="ARBA00001933"/>
    </source>
</evidence>
<sequence length="483" mass="53345">MLLDQNRTPLFEAVKYHVKRNAVPLQIPGHKHGHGLSEYRDFVGENVLRMDLNQTRGIDLIWDPTRVILESEALMAEAFGAADAYFLINGTTSGVQTMIMSACKPGAQIIVPRNAHKSIFNGLILSGAEPVYVQPEIDQDLGIVLGITESNLASAIQKNPRASAVLTINPSYYGIAGHLNQIVEVAHQHGMPVLVDEAHGTHMHFHHGFPVSAMQAGADMSAASLHKTGGSMTQSSVLLLNKSDYFNASYVRKVLNLTYSSSPSYVLLCSMDVARKQLATRGEEILGHLLDMLSWAREEINGIEGLFAPTCQYFANNGPFYLDETKLLVNVHQLGLTGYEVEELLARDYNILIELADMYNILAITGLGEQRKYLEAFIHALADIARHAQGRKINKIQSIQFNPVVTMPPREAFYRNKKPVALEQSAGEVSGEMIMVYPPGIPLVSMGEIITSDIIDYIKKLKEEKCTLQGTADPKVEYVMVIE</sequence>
<comment type="cofactor">
    <cofactor evidence="1">
        <name>pyridoxal 5'-phosphate</name>
        <dbReference type="ChEBI" id="CHEBI:597326"/>
    </cofactor>
</comment>
<dbReference type="InterPro" id="IPR036633">
    <property type="entry name" value="Prn/Lys/Arg_de-COase_C_sf"/>
</dbReference>
<dbReference type="SUPFAM" id="SSF53383">
    <property type="entry name" value="PLP-dependent transferases"/>
    <property type="match status" value="1"/>
</dbReference>
<evidence type="ECO:0000256" key="3">
    <source>
        <dbReference type="ARBA" id="ARBA00022793"/>
    </source>
</evidence>
<gene>
    <name evidence="8" type="primary">speA_2</name>
    <name evidence="8" type="ORF">Psch_03837</name>
</gene>
<keyword evidence="9" id="KW-1185">Reference proteome</keyword>
<dbReference type="InterPro" id="IPR008286">
    <property type="entry name" value="Prn/Lys/Arg_de-COase_C"/>
</dbReference>
<feature type="domain" description="Orn/Lys/Arg decarboxylase C-terminal" evidence="7">
    <location>
        <begin position="388"/>
        <end position="465"/>
    </location>
</feature>
<name>A0A4Y7R7Y1_9FIRM</name>
<keyword evidence="4" id="KW-0663">Pyridoxal phosphate</keyword>